<gene>
    <name evidence="1" type="ORF">ASZ90_015983</name>
</gene>
<accession>A0A0W8F0F7</accession>
<reference evidence="1" key="1">
    <citation type="journal article" date="2015" name="Proc. Natl. Acad. Sci. U.S.A.">
        <title>Networks of energetic and metabolic interactions define dynamics in microbial communities.</title>
        <authorList>
            <person name="Embree M."/>
            <person name="Liu J.K."/>
            <person name="Al-Bassam M.M."/>
            <person name="Zengler K."/>
        </authorList>
    </citation>
    <scope>NUCLEOTIDE SEQUENCE</scope>
</reference>
<dbReference type="AlphaFoldDB" id="A0A0W8F0F7"/>
<sequence length="50" mass="5802">MHQLGAEICAGVHGEWFVQHKTKKLFVIQYIRFCMAQNSIFKPDLGRAPR</sequence>
<proteinExistence type="predicted"/>
<comment type="caution">
    <text evidence="1">The sequence shown here is derived from an EMBL/GenBank/DDBJ whole genome shotgun (WGS) entry which is preliminary data.</text>
</comment>
<dbReference type="EMBL" id="LNQE01001665">
    <property type="protein sequence ID" value="KUG14390.1"/>
    <property type="molecule type" value="Genomic_DNA"/>
</dbReference>
<organism evidence="1">
    <name type="scientific">hydrocarbon metagenome</name>
    <dbReference type="NCBI Taxonomy" id="938273"/>
    <lineage>
        <taxon>unclassified sequences</taxon>
        <taxon>metagenomes</taxon>
        <taxon>ecological metagenomes</taxon>
    </lineage>
</organism>
<name>A0A0W8F0F7_9ZZZZ</name>
<protein>
    <submittedName>
        <fullName evidence="1">Uncharacterized protein</fullName>
    </submittedName>
</protein>
<evidence type="ECO:0000313" key="1">
    <source>
        <dbReference type="EMBL" id="KUG14390.1"/>
    </source>
</evidence>